<dbReference type="InterPro" id="IPR019223">
    <property type="entry name" value="DUF2147"/>
</dbReference>
<feature type="signal peptide" evidence="1">
    <location>
        <begin position="1"/>
        <end position="19"/>
    </location>
</feature>
<keyword evidence="1" id="KW-0732">Signal</keyword>
<evidence type="ECO:0000259" key="2">
    <source>
        <dbReference type="Pfam" id="PF09917"/>
    </source>
</evidence>
<feature type="domain" description="DUF2147" evidence="2">
    <location>
        <begin position="29"/>
        <end position="146"/>
    </location>
</feature>
<protein>
    <submittedName>
        <fullName evidence="3">DUF2147 domain-containing protein</fullName>
    </submittedName>
</protein>
<sequence>MRNLLFTTALIWMAFAASAQNLPADKIIGVWFSEDSDVKLKFEIYRSEGKYFGKLLWASTMFEADGKTPKKDSKNPDKNLRNRSRQNIVNLRDLRYYQGEYEEGTLYNPDDGRTYNVKAKLKSANELEFRGYVGISLLGRTRQFKRIQ</sequence>
<dbReference type="Gene3D" id="2.40.128.520">
    <property type="match status" value="1"/>
</dbReference>
<organism evidence="3 4">
    <name type="scientific">Olivibacter oleidegradans</name>
    <dbReference type="NCBI Taxonomy" id="760123"/>
    <lineage>
        <taxon>Bacteria</taxon>
        <taxon>Pseudomonadati</taxon>
        <taxon>Bacteroidota</taxon>
        <taxon>Sphingobacteriia</taxon>
        <taxon>Sphingobacteriales</taxon>
        <taxon>Sphingobacteriaceae</taxon>
        <taxon>Olivibacter</taxon>
    </lineage>
</organism>
<dbReference type="Proteomes" id="UP001589774">
    <property type="component" value="Unassembled WGS sequence"/>
</dbReference>
<feature type="chain" id="PRO_5045887434" evidence="1">
    <location>
        <begin position="20"/>
        <end position="148"/>
    </location>
</feature>
<dbReference type="PANTHER" id="PTHR36919">
    <property type="entry name" value="BLR1215 PROTEIN"/>
    <property type="match status" value="1"/>
</dbReference>
<dbReference type="RefSeq" id="WP_130855295.1">
    <property type="nucleotide sequence ID" value="NZ_JBHLWO010000002.1"/>
</dbReference>
<dbReference type="Pfam" id="PF09917">
    <property type="entry name" value="DUF2147"/>
    <property type="match status" value="1"/>
</dbReference>
<proteinExistence type="predicted"/>
<dbReference type="PANTHER" id="PTHR36919:SF2">
    <property type="entry name" value="BLL6627 PROTEIN"/>
    <property type="match status" value="1"/>
</dbReference>
<evidence type="ECO:0000256" key="1">
    <source>
        <dbReference type="SAM" id="SignalP"/>
    </source>
</evidence>
<dbReference type="EMBL" id="JBHLWO010000002">
    <property type="protein sequence ID" value="MFC0320120.1"/>
    <property type="molecule type" value="Genomic_DNA"/>
</dbReference>
<reference evidence="3 4" key="1">
    <citation type="submission" date="2024-09" db="EMBL/GenBank/DDBJ databases">
        <authorList>
            <person name="Sun Q."/>
            <person name="Mori K."/>
        </authorList>
    </citation>
    <scope>NUCLEOTIDE SEQUENCE [LARGE SCALE GENOMIC DNA]</scope>
    <source>
        <strain evidence="3 4">CCM 7765</strain>
    </source>
</reference>
<accession>A0ABV6HMJ3</accession>
<evidence type="ECO:0000313" key="3">
    <source>
        <dbReference type="EMBL" id="MFC0320120.1"/>
    </source>
</evidence>
<evidence type="ECO:0000313" key="4">
    <source>
        <dbReference type="Proteomes" id="UP001589774"/>
    </source>
</evidence>
<name>A0ABV6HMJ3_9SPHI</name>
<keyword evidence="4" id="KW-1185">Reference proteome</keyword>
<comment type="caution">
    <text evidence="3">The sequence shown here is derived from an EMBL/GenBank/DDBJ whole genome shotgun (WGS) entry which is preliminary data.</text>
</comment>
<gene>
    <name evidence="3" type="ORF">ACFFI0_17480</name>
</gene>